<dbReference type="OrthoDB" id="4227485at2759"/>
<feature type="non-terminal residue" evidence="1">
    <location>
        <position position="1"/>
    </location>
</feature>
<dbReference type="Pfam" id="PF12520">
    <property type="entry name" value="DUF3723"/>
    <property type="match status" value="1"/>
</dbReference>
<dbReference type="Proteomes" id="UP000054337">
    <property type="component" value="Unassembled WGS sequence"/>
</dbReference>
<protein>
    <submittedName>
        <fullName evidence="1">Uncharacterized protein</fullName>
    </submittedName>
</protein>
<name>W7DUV5_BIPV3</name>
<dbReference type="AlphaFoldDB" id="W7DUV5"/>
<gene>
    <name evidence="1" type="ORF">COCVIDRAFT_112775</name>
</gene>
<sequence length="563" mass="65745">IDAPASALVRIRQSYMRHAPLCDGEKFLHIRFYERKKDYEVVSRWKKLLGAKVKSLHQVLRNDWLRDCLEKLEPFRSLWMAFQLGCFPLILSWRCRQEIEYYLSQMYEIWYTITNGNAYLCDEYTIEKLGGLAPLWSSRDRSTIETMFATCQVFPRVHDSAIRAQILQRVLAIEGLILNFQTFFKHVKVLGPIMLPLRELFPASELFPPRDEFSLASNHLPSVRDILFQRCYERREENKQQCLVEYSALDARFMACSDPEKVAYWQLCLYLSRHTKNQWNSYKETKDQREQSERPEWIIRLGSFAHKLGFASAEISSLCNQDPDLSQIRMHMLQERPNHIFSVPAEKFDAEAHSRQNGQTIFEPRPPAPTPLMTTDNTTTIRMPRSHPGLFLPTIWTALTQEPRYALTEYGILVLILMSFFERFESTSVSSTCEGFQRTEPAQPAWSPLRSSSVYSRPVNPDLASSRIDRFTFWRLPHSTDMCPKPTYECDSIQAEVMKVIADIRHQGTFAFFFLVDRFGQLKTCTPSQIGRRRGGSKRPNDIFYAYGRENSSMWVGRYMDSP</sequence>
<evidence type="ECO:0000313" key="1">
    <source>
        <dbReference type="EMBL" id="EUN21913.1"/>
    </source>
</evidence>
<proteinExistence type="predicted"/>
<dbReference type="InterPro" id="IPR022198">
    <property type="entry name" value="DUF3723"/>
</dbReference>
<dbReference type="EMBL" id="KI968828">
    <property type="protein sequence ID" value="EUN21913.1"/>
    <property type="molecule type" value="Genomic_DNA"/>
</dbReference>
<dbReference type="RefSeq" id="XP_014551493.1">
    <property type="nucleotide sequence ID" value="XM_014696007.1"/>
</dbReference>
<dbReference type="GeneID" id="26250235"/>
<evidence type="ECO:0000313" key="2">
    <source>
        <dbReference type="Proteomes" id="UP000054337"/>
    </source>
</evidence>
<accession>W7DUV5</accession>
<organism evidence="1 2">
    <name type="scientific">Bipolaris victoriae (strain FI3)</name>
    <name type="common">Victoria blight of oats agent</name>
    <name type="synonym">Cochliobolus victoriae</name>
    <dbReference type="NCBI Taxonomy" id="930091"/>
    <lineage>
        <taxon>Eukaryota</taxon>
        <taxon>Fungi</taxon>
        <taxon>Dikarya</taxon>
        <taxon>Ascomycota</taxon>
        <taxon>Pezizomycotina</taxon>
        <taxon>Dothideomycetes</taxon>
        <taxon>Pleosporomycetidae</taxon>
        <taxon>Pleosporales</taxon>
        <taxon>Pleosporineae</taxon>
        <taxon>Pleosporaceae</taxon>
        <taxon>Bipolaris</taxon>
    </lineage>
</organism>
<reference evidence="1 2" key="1">
    <citation type="journal article" date="2013" name="PLoS Genet.">
        <title>Comparative genome structure, secondary metabolite, and effector coding capacity across Cochliobolus pathogens.</title>
        <authorList>
            <person name="Condon B.J."/>
            <person name="Leng Y."/>
            <person name="Wu D."/>
            <person name="Bushley K.E."/>
            <person name="Ohm R.A."/>
            <person name="Otillar R."/>
            <person name="Martin J."/>
            <person name="Schackwitz W."/>
            <person name="Grimwood J."/>
            <person name="MohdZainudin N."/>
            <person name="Xue C."/>
            <person name="Wang R."/>
            <person name="Manning V.A."/>
            <person name="Dhillon B."/>
            <person name="Tu Z.J."/>
            <person name="Steffenson B.J."/>
            <person name="Salamov A."/>
            <person name="Sun H."/>
            <person name="Lowry S."/>
            <person name="LaButti K."/>
            <person name="Han J."/>
            <person name="Copeland A."/>
            <person name="Lindquist E."/>
            <person name="Barry K."/>
            <person name="Schmutz J."/>
            <person name="Baker S.E."/>
            <person name="Ciuffetti L.M."/>
            <person name="Grigoriev I.V."/>
            <person name="Zhong S."/>
            <person name="Turgeon B.G."/>
        </authorList>
    </citation>
    <scope>NUCLEOTIDE SEQUENCE [LARGE SCALE GENOMIC DNA]</scope>
    <source>
        <strain evidence="1 2">FI3</strain>
    </source>
</reference>
<dbReference type="HOGENOM" id="CLU_463063_0_0_1"/>
<keyword evidence="2" id="KW-1185">Reference proteome</keyword>